<dbReference type="Pfam" id="PF00999">
    <property type="entry name" value="Na_H_Exchanger"/>
    <property type="match status" value="1"/>
</dbReference>
<dbReference type="GO" id="GO:0016020">
    <property type="term" value="C:membrane"/>
    <property type="evidence" value="ECO:0007669"/>
    <property type="project" value="UniProtKB-SubCell"/>
</dbReference>
<feature type="transmembrane region" description="Helical" evidence="8">
    <location>
        <begin position="618"/>
        <end position="636"/>
    </location>
</feature>
<feature type="transmembrane region" description="Helical" evidence="8">
    <location>
        <begin position="711"/>
        <end position="736"/>
    </location>
</feature>
<name>A0A1S9RYJ4_PENBI</name>
<feature type="chain" id="PRO_5010529902" description="Beta-lactamase-related domain-containing protein" evidence="9">
    <location>
        <begin position="21"/>
        <end position="1071"/>
    </location>
</feature>
<evidence type="ECO:0000256" key="1">
    <source>
        <dbReference type="ARBA" id="ARBA00004141"/>
    </source>
</evidence>
<dbReference type="Gene3D" id="3.40.710.10">
    <property type="entry name" value="DD-peptidase/beta-lactamase superfamily"/>
    <property type="match status" value="1"/>
</dbReference>
<feature type="domain" description="Cation/H+ exchanger transmembrane" evidence="11">
    <location>
        <begin position="607"/>
        <end position="1041"/>
    </location>
</feature>
<dbReference type="Pfam" id="PF26335">
    <property type="entry name" value="ARB_00930_C"/>
    <property type="match status" value="1"/>
</dbReference>
<evidence type="ECO:0000259" key="11">
    <source>
        <dbReference type="Pfam" id="PF00999"/>
    </source>
</evidence>
<dbReference type="Pfam" id="PF00144">
    <property type="entry name" value="Beta-lactamase"/>
    <property type="match status" value="1"/>
</dbReference>
<feature type="signal peptide" evidence="9">
    <location>
        <begin position="1"/>
        <end position="20"/>
    </location>
</feature>
<dbReference type="InterPro" id="IPR001466">
    <property type="entry name" value="Beta-lactam-related"/>
</dbReference>
<dbReference type="InterPro" id="IPR038770">
    <property type="entry name" value="Na+/solute_symporter_sf"/>
</dbReference>
<proteinExistence type="predicted"/>
<keyword evidence="4 8" id="KW-0812">Transmembrane</keyword>
<gene>
    <name evidence="13" type="ORF">PEBR_04485</name>
</gene>
<dbReference type="PANTHER" id="PTHR43562:SF2">
    <property type="entry name" value="SODIUM-HYDROGEN ANTIPORTER"/>
    <property type="match status" value="1"/>
</dbReference>
<keyword evidence="3" id="KW-0050">Antiport</keyword>
<evidence type="ECO:0000313" key="13">
    <source>
        <dbReference type="EMBL" id="OOQ90360.1"/>
    </source>
</evidence>
<feature type="domain" description="Beta-lactamase-like ARB-00930-like C-terminal" evidence="12">
    <location>
        <begin position="439"/>
        <end position="574"/>
    </location>
</feature>
<evidence type="ECO:0008006" key="15">
    <source>
        <dbReference type="Google" id="ProtNLM"/>
    </source>
</evidence>
<dbReference type="EMBL" id="LJBN01000079">
    <property type="protein sequence ID" value="OOQ90360.1"/>
    <property type="molecule type" value="Genomic_DNA"/>
</dbReference>
<evidence type="ECO:0000256" key="8">
    <source>
        <dbReference type="SAM" id="Phobius"/>
    </source>
</evidence>
<protein>
    <recommendedName>
        <fullName evidence="15">Beta-lactamase-related domain-containing protein</fullName>
    </recommendedName>
</protein>
<evidence type="ECO:0000256" key="5">
    <source>
        <dbReference type="ARBA" id="ARBA00022989"/>
    </source>
</evidence>
<feature type="transmembrane region" description="Helical" evidence="8">
    <location>
        <begin position="1019"/>
        <end position="1041"/>
    </location>
</feature>
<feature type="transmembrane region" description="Helical" evidence="8">
    <location>
        <begin position="648"/>
        <end position="666"/>
    </location>
</feature>
<accession>A0A1S9RYJ4</accession>
<evidence type="ECO:0000256" key="9">
    <source>
        <dbReference type="SAM" id="SignalP"/>
    </source>
</evidence>
<evidence type="ECO:0000256" key="7">
    <source>
        <dbReference type="ARBA" id="ARBA00023136"/>
    </source>
</evidence>
<dbReference type="InterPro" id="IPR058664">
    <property type="entry name" value="ARB_00930-like_C"/>
</dbReference>
<keyword evidence="2" id="KW-0813">Transport</keyword>
<dbReference type="AlphaFoldDB" id="A0A1S9RYJ4"/>
<feature type="domain" description="Beta-lactamase-related" evidence="10">
    <location>
        <begin position="110"/>
        <end position="427"/>
    </location>
</feature>
<dbReference type="InterPro" id="IPR006153">
    <property type="entry name" value="Cation/H_exchanger_TM"/>
</dbReference>
<dbReference type="InterPro" id="IPR012338">
    <property type="entry name" value="Beta-lactam/transpept-like"/>
</dbReference>
<keyword evidence="5 8" id="KW-1133">Transmembrane helix</keyword>
<feature type="transmembrane region" description="Helical" evidence="8">
    <location>
        <begin position="904"/>
        <end position="921"/>
    </location>
</feature>
<feature type="transmembrane region" description="Helical" evidence="8">
    <location>
        <begin position="743"/>
        <end position="765"/>
    </location>
</feature>
<keyword evidence="6" id="KW-0406">Ion transport</keyword>
<feature type="transmembrane region" description="Helical" evidence="8">
    <location>
        <begin position="678"/>
        <end position="699"/>
    </location>
</feature>
<dbReference type="GO" id="GO:0015297">
    <property type="term" value="F:antiporter activity"/>
    <property type="evidence" value="ECO:0007669"/>
    <property type="project" value="UniProtKB-KW"/>
</dbReference>
<evidence type="ECO:0000259" key="10">
    <source>
        <dbReference type="Pfam" id="PF00144"/>
    </source>
</evidence>
<dbReference type="Gene3D" id="1.20.1530.20">
    <property type="match status" value="1"/>
</dbReference>
<dbReference type="PANTHER" id="PTHR43562">
    <property type="entry name" value="NAPA-TYPE SODIUM/HYDROGEN ANTIPORTER"/>
    <property type="match status" value="1"/>
</dbReference>
<dbReference type="Proteomes" id="UP000190744">
    <property type="component" value="Unassembled WGS sequence"/>
</dbReference>
<evidence type="ECO:0000256" key="2">
    <source>
        <dbReference type="ARBA" id="ARBA00022448"/>
    </source>
</evidence>
<organism evidence="13 14">
    <name type="scientific">Penicillium brasilianum</name>
    <dbReference type="NCBI Taxonomy" id="104259"/>
    <lineage>
        <taxon>Eukaryota</taxon>
        <taxon>Fungi</taxon>
        <taxon>Dikarya</taxon>
        <taxon>Ascomycota</taxon>
        <taxon>Pezizomycotina</taxon>
        <taxon>Eurotiomycetes</taxon>
        <taxon>Eurotiomycetidae</taxon>
        <taxon>Eurotiales</taxon>
        <taxon>Aspergillaceae</taxon>
        <taxon>Penicillium</taxon>
    </lineage>
</organism>
<keyword evidence="9" id="KW-0732">Signal</keyword>
<evidence type="ECO:0000256" key="4">
    <source>
        <dbReference type="ARBA" id="ARBA00022692"/>
    </source>
</evidence>
<sequence length="1071" mass="115786">MVSPLAQYISLSLLFSSTLSFTPCPLLGPAYPPFVLNTNDTIVGSALEKLTARFDQLIETGTGPNGDVSPNTTFSIALFSANKGTTEPEPFFWEYHYTAPALRKTNYLSRNVTKDSIYRIGGLTEVFTVWSLLLMEGDQIFNDPVIKYLPELANTSQGQLDTISQAQWSDVTVGQLASHMSGIARDYCVNDLGFQGNIVKAGLPTYQDGQLPCCAEGSRCSSSEFTQHLATRVPVAPAGVTPSYSNMAFQLLGYIIEESAGMSFAQVVQQRILQPLGTNQTTVFAPRDSNMGMIPVNETVSGWSARTAGSEASTSMFSSIQDLAIVGKAILNSTLLPWGQTHRWLKPVSHTSNPANSLGAPWIIYSDGDYPKTSMIDVYSILSNEGSNEGLYSSYFGLVPDYGVGYVILSADTVSPADLNAHADYMEVVLESIIKSSLKQAVQNFGGAYAASNLNSSITIEYDELPGLFIENFISNGTDFREALARLNGVSNATDLSIRLYPTQLIQQNGSESRQAFRAVFQGKTKLADAGTATCVSWMTLDRFQFSGHGLDELVFTLNTEGKVLGVEIPALDIDNSQPGGFVMAGFLAYHEPGIVEILIIVSFFFLLSLAEWISTKIIRAGIIGQIAVGIIYGKPLANILEYPWQQTFLAIGYVGLILIIFEGGLQVRLDLLKQNFLLSVLAAATGVCFPIGLSYLLLYLGYGYGAVETFIIGAALSATSLGTTFSVISSAASAIDLSQTRVGSVLVSAAVIDDVVGLVLSSVIGDLGELSGPDASHVNLGWIIGRPIVASAAMAILTPIFTKWIFAPIFRRWIEHKFAKFDHVSNILLMVLVLSAFISIAAYAGTSVLFGAFLAGTFLTYLPSKHPDGPFVVMSREEGERNADKSPKFIHTFELYLLDTQKYLMEPLFFASIGFAIPFVELWTGERIWRGIVFTLLMAFAKFIVGLWIPLWKFLGPSKAHSSAVLESPTANNEGSGHGPASLAGLLLGSAMVARGEIGLLIIEVGYNETSYVSQDGFITAVWAILLNTIIGPVIVGNLVKYRGKKIGEGEWGLQKQREPLIPSPRAPQA</sequence>
<keyword evidence="7 8" id="KW-0472">Membrane</keyword>
<feature type="transmembrane region" description="Helical" evidence="8">
    <location>
        <begin position="933"/>
        <end position="953"/>
    </location>
</feature>
<comment type="caution">
    <text evidence="13">The sequence shown here is derived from an EMBL/GenBank/DDBJ whole genome shotgun (WGS) entry which is preliminary data.</text>
</comment>
<feature type="transmembrane region" description="Helical" evidence="8">
    <location>
        <begin position="828"/>
        <end position="856"/>
    </location>
</feature>
<evidence type="ECO:0000259" key="12">
    <source>
        <dbReference type="Pfam" id="PF26335"/>
    </source>
</evidence>
<dbReference type="SUPFAM" id="SSF56601">
    <property type="entry name" value="beta-lactamase/transpeptidase-like"/>
    <property type="match status" value="1"/>
</dbReference>
<reference evidence="14" key="1">
    <citation type="submission" date="2015-09" db="EMBL/GenBank/DDBJ databases">
        <authorList>
            <person name="Fill T.P."/>
            <person name="Baretta J.F."/>
            <person name="de Almeida L.G."/>
            <person name="Rocha M."/>
            <person name="de Souza D.H."/>
            <person name="Malavazi I."/>
            <person name="Cerdeira L.T."/>
            <person name="Hong H."/>
            <person name="Samborskyy M."/>
            <person name="de Vasconcelos A.T."/>
            <person name="Leadlay P."/>
            <person name="Rodrigues-Filho E."/>
        </authorList>
    </citation>
    <scope>NUCLEOTIDE SEQUENCE [LARGE SCALE GENOMIC DNA]</scope>
    <source>
        <strain evidence="14">LaBioMMi 136</strain>
    </source>
</reference>
<comment type="subcellular location">
    <subcellularLocation>
        <location evidence="1">Membrane</location>
        <topology evidence="1">Multi-pass membrane protein</topology>
    </subcellularLocation>
</comment>
<evidence type="ECO:0000313" key="14">
    <source>
        <dbReference type="Proteomes" id="UP000190744"/>
    </source>
</evidence>
<feature type="transmembrane region" description="Helical" evidence="8">
    <location>
        <begin position="785"/>
        <end position="807"/>
    </location>
</feature>
<evidence type="ECO:0000256" key="3">
    <source>
        <dbReference type="ARBA" id="ARBA00022449"/>
    </source>
</evidence>
<dbReference type="GO" id="GO:1902600">
    <property type="term" value="P:proton transmembrane transport"/>
    <property type="evidence" value="ECO:0007669"/>
    <property type="project" value="InterPro"/>
</dbReference>
<feature type="transmembrane region" description="Helical" evidence="8">
    <location>
        <begin position="594"/>
        <end position="611"/>
    </location>
</feature>
<evidence type="ECO:0000256" key="6">
    <source>
        <dbReference type="ARBA" id="ARBA00023065"/>
    </source>
</evidence>